<dbReference type="Pfam" id="PF15011">
    <property type="entry name" value="CA109-like"/>
    <property type="match status" value="1"/>
</dbReference>
<dbReference type="STRING" id="240159.A0A4U5VJ19"/>
<reference evidence="1 2" key="1">
    <citation type="submission" date="2019-01" db="EMBL/GenBank/DDBJ databases">
        <title>Genome Assembly of Collichthys lucidus.</title>
        <authorList>
            <person name="Cai M."/>
            <person name="Xiao S."/>
        </authorList>
    </citation>
    <scope>NUCLEOTIDE SEQUENCE [LARGE SCALE GENOMIC DNA]</scope>
    <source>
        <strain evidence="1">JT15FE1705JMU</strain>
        <tissue evidence="1">Muscle</tissue>
    </source>
</reference>
<sequence length="284" mass="32654">MSKPALLSLQQALRKSFHSLENSQNVWSSVLAECSPLMDSLGNLAEQSRALSNVQLSNTPLRDFPDLQERLRFKLLQATDTVLSKITEKMSSLQSVRDSTSNQVSAVLQVYEQNTDSLDLLTVTERSAITPSLCDMLQWLQDAECHYRQQFLRRKTLLQTLRADDLSSLESAPKRWKSLESPSAEDCITVWVNVNYEIHFAKCPSLLNPSEENGSELKPEQPVNRFFDVYLRWTFPVDFRKKNCSWVESVCMYQTLIIQDKEEFKTLRIMHSSTKKAQLEPCHT</sequence>
<dbReference type="AlphaFoldDB" id="A0A4U5VJ19"/>
<evidence type="ECO:0000313" key="1">
    <source>
        <dbReference type="EMBL" id="TKS88196.1"/>
    </source>
</evidence>
<dbReference type="InterPro" id="IPR029159">
    <property type="entry name" value="CA109-like"/>
</dbReference>
<evidence type="ECO:0000313" key="2">
    <source>
        <dbReference type="Proteomes" id="UP000298787"/>
    </source>
</evidence>
<dbReference type="PANTHER" id="PTHR16234">
    <property type="entry name" value="SIMILAR TO HYPOTHETICAL PROTEIN FLJ20508"/>
    <property type="match status" value="1"/>
</dbReference>
<proteinExistence type="predicted"/>
<gene>
    <name evidence="1" type="ORF">D9C73_023374</name>
</gene>
<name>A0A4U5VJ19_COLLU</name>
<dbReference type="GO" id="GO:0005737">
    <property type="term" value="C:cytoplasm"/>
    <property type="evidence" value="ECO:0007669"/>
    <property type="project" value="TreeGrafter"/>
</dbReference>
<dbReference type="PANTHER" id="PTHR16234:SF5">
    <property type="entry name" value="AFG2-INTERACTING RIBOSOME MATURATION FACTOR"/>
    <property type="match status" value="1"/>
</dbReference>
<organism evidence="1 2">
    <name type="scientific">Collichthys lucidus</name>
    <name type="common">Big head croaker</name>
    <name type="synonym">Sciaena lucida</name>
    <dbReference type="NCBI Taxonomy" id="240159"/>
    <lineage>
        <taxon>Eukaryota</taxon>
        <taxon>Metazoa</taxon>
        <taxon>Chordata</taxon>
        <taxon>Craniata</taxon>
        <taxon>Vertebrata</taxon>
        <taxon>Euteleostomi</taxon>
        <taxon>Actinopterygii</taxon>
        <taxon>Neopterygii</taxon>
        <taxon>Teleostei</taxon>
        <taxon>Neoteleostei</taxon>
        <taxon>Acanthomorphata</taxon>
        <taxon>Eupercaria</taxon>
        <taxon>Sciaenidae</taxon>
        <taxon>Collichthys</taxon>
    </lineage>
</organism>
<dbReference type="GO" id="GO:0005634">
    <property type="term" value="C:nucleus"/>
    <property type="evidence" value="ECO:0007669"/>
    <property type="project" value="TreeGrafter"/>
</dbReference>
<protein>
    <submittedName>
        <fullName evidence="1">Uncharacterized protein</fullName>
    </submittedName>
</protein>
<accession>A0A4U5VJ19</accession>
<keyword evidence="2" id="KW-1185">Reference proteome</keyword>
<dbReference type="EMBL" id="CM014097">
    <property type="protein sequence ID" value="TKS88196.1"/>
    <property type="molecule type" value="Genomic_DNA"/>
</dbReference>
<dbReference type="Proteomes" id="UP000298787">
    <property type="component" value="Chromosome 20"/>
</dbReference>